<keyword evidence="3" id="KW-1003">Cell membrane</keyword>
<reference evidence="11" key="1">
    <citation type="submission" date="2020-05" db="EMBL/GenBank/DDBJ databases">
        <authorList>
            <person name="Chiriac C."/>
            <person name="Salcher M."/>
            <person name="Ghai R."/>
            <person name="Kavagutti S V."/>
        </authorList>
    </citation>
    <scope>NUCLEOTIDE SEQUENCE</scope>
</reference>
<dbReference type="Pfam" id="PF02653">
    <property type="entry name" value="BPD_transp_2"/>
    <property type="match status" value="1"/>
</dbReference>
<evidence type="ECO:0000256" key="8">
    <source>
        <dbReference type="ARBA" id="ARBA00037998"/>
    </source>
</evidence>
<dbReference type="EMBL" id="CAFABF010000022">
    <property type="protein sequence ID" value="CAB4826094.1"/>
    <property type="molecule type" value="Genomic_DNA"/>
</dbReference>
<dbReference type="GO" id="GO:0005886">
    <property type="term" value="C:plasma membrane"/>
    <property type="evidence" value="ECO:0007669"/>
    <property type="project" value="UniProtKB-SubCell"/>
</dbReference>
<feature type="transmembrane region" description="Helical" evidence="9">
    <location>
        <begin position="264"/>
        <end position="288"/>
    </location>
</feature>
<dbReference type="InterPro" id="IPR052157">
    <property type="entry name" value="BCAA_transport_permease"/>
</dbReference>
<keyword evidence="5" id="KW-0029">Amino-acid transport</keyword>
<dbReference type="AlphaFoldDB" id="A0A6J7A062"/>
<feature type="transmembrane region" description="Helical" evidence="9">
    <location>
        <begin position="6"/>
        <end position="27"/>
    </location>
</feature>
<dbReference type="GO" id="GO:0006865">
    <property type="term" value="P:amino acid transport"/>
    <property type="evidence" value="ECO:0007669"/>
    <property type="project" value="UniProtKB-KW"/>
</dbReference>
<dbReference type="PANTHER" id="PTHR11795">
    <property type="entry name" value="BRANCHED-CHAIN AMINO ACID TRANSPORT SYSTEM PERMEASE PROTEIN LIVH"/>
    <property type="match status" value="1"/>
</dbReference>
<evidence type="ECO:0000256" key="5">
    <source>
        <dbReference type="ARBA" id="ARBA00022970"/>
    </source>
</evidence>
<protein>
    <submittedName>
        <fullName evidence="11">Unannotated protein</fullName>
    </submittedName>
</protein>
<dbReference type="CDD" id="cd06582">
    <property type="entry name" value="TM_PBP1_LivH_like"/>
    <property type="match status" value="1"/>
</dbReference>
<dbReference type="PANTHER" id="PTHR11795:SF445">
    <property type="entry name" value="AMINO ACID ABC TRANSPORTER PERMEASE PROTEIN"/>
    <property type="match status" value="1"/>
</dbReference>
<evidence type="ECO:0000256" key="2">
    <source>
        <dbReference type="ARBA" id="ARBA00022448"/>
    </source>
</evidence>
<evidence type="ECO:0000313" key="11">
    <source>
        <dbReference type="EMBL" id="CAB4826094.1"/>
    </source>
</evidence>
<evidence type="ECO:0000256" key="3">
    <source>
        <dbReference type="ARBA" id="ARBA00022475"/>
    </source>
</evidence>
<evidence type="ECO:0000256" key="4">
    <source>
        <dbReference type="ARBA" id="ARBA00022692"/>
    </source>
</evidence>
<accession>A0A6J7A062</accession>
<feature type="transmembrane region" description="Helical" evidence="9">
    <location>
        <begin position="60"/>
        <end position="83"/>
    </location>
</feature>
<keyword evidence="6 9" id="KW-1133">Transmembrane helix</keyword>
<evidence type="ECO:0000256" key="1">
    <source>
        <dbReference type="ARBA" id="ARBA00004651"/>
    </source>
</evidence>
<comment type="subcellular location">
    <subcellularLocation>
        <location evidence="1">Cell membrane</location>
        <topology evidence="1">Multi-pass membrane protein</topology>
    </subcellularLocation>
</comment>
<dbReference type="InterPro" id="IPR001851">
    <property type="entry name" value="ABC_transp_permease"/>
</dbReference>
<feature type="transmembrane region" description="Helical" evidence="9">
    <location>
        <begin position="142"/>
        <end position="166"/>
    </location>
</feature>
<keyword evidence="7 9" id="KW-0472">Membrane</keyword>
<keyword evidence="4 9" id="KW-0812">Transmembrane</keyword>
<name>A0A6J7A062_9ZZZZ</name>
<evidence type="ECO:0000313" key="10">
    <source>
        <dbReference type="EMBL" id="CAB4678907.1"/>
    </source>
</evidence>
<evidence type="ECO:0000256" key="6">
    <source>
        <dbReference type="ARBA" id="ARBA00022989"/>
    </source>
</evidence>
<dbReference type="GO" id="GO:0022857">
    <property type="term" value="F:transmembrane transporter activity"/>
    <property type="evidence" value="ECO:0007669"/>
    <property type="project" value="InterPro"/>
</dbReference>
<keyword evidence="2" id="KW-0813">Transport</keyword>
<gene>
    <name evidence="10" type="ORF">UFOPK2359_00556</name>
    <name evidence="11" type="ORF">UFOPK3167_00624</name>
</gene>
<feature type="transmembrane region" description="Helical" evidence="9">
    <location>
        <begin position="231"/>
        <end position="258"/>
    </location>
</feature>
<proteinExistence type="inferred from homology"/>
<dbReference type="EMBL" id="CAEZXG010000025">
    <property type="protein sequence ID" value="CAB4678907.1"/>
    <property type="molecule type" value="Genomic_DNA"/>
</dbReference>
<organism evidence="11">
    <name type="scientific">freshwater metagenome</name>
    <dbReference type="NCBI Taxonomy" id="449393"/>
    <lineage>
        <taxon>unclassified sequences</taxon>
        <taxon>metagenomes</taxon>
        <taxon>ecological metagenomes</taxon>
    </lineage>
</organism>
<feature type="transmembrane region" description="Helical" evidence="9">
    <location>
        <begin position="95"/>
        <end position="122"/>
    </location>
</feature>
<comment type="similarity">
    <text evidence="8">Belongs to the binding-protein-dependent transport system permease family. LivHM subfamily.</text>
</comment>
<evidence type="ECO:0000256" key="7">
    <source>
        <dbReference type="ARBA" id="ARBA00023136"/>
    </source>
</evidence>
<sequence length="302" mass="31716">MFQLLNTILIGITAGAIYSLMATAIVLVWRSTRVINFAQAGMALLSTYFGYEAMVHFNSFWIALPVAMVGGAAVAALIELVFMRLLVKRSSTGPIAAVAPIIATLGLLGLIKGLISTFWGGADVRLVGPVTNIGYSIGDKTLAFSPLKLLTLCTVVVLMLLLTVLFQKSNIGLSLRASAYSPEIARLSGVKVDFVRTLGWSLAGASGAVAGMFQTVNGNGAFSPESIEFSLLLISGFIAAIIGGLESLIGAVIGGLVLGLVVSFVLMYISSSLFFIAPFLILLIILFIRPQGIIGVKAARRG</sequence>
<evidence type="ECO:0000256" key="9">
    <source>
        <dbReference type="SAM" id="Phobius"/>
    </source>
</evidence>